<dbReference type="Proteomes" id="UP001472677">
    <property type="component" value="Unassembled WGS sequence"/>
</dbReference>
<reference evidence="2 3" key="1">
    <citation type="journal article" date="2024" name="G3 (Bethesda)">
        <title>Genome assembly of Hibiscus sabdariffa L. provides insights into metabolisms of medicinal natural products.</title>
        <authorList>
            <person name="Kim T."/>
        </authorList>
    </citation>
    <scope>NUCLEOTIDE SEQUENCE [LARGE SCALE GENOMIC DNA]</scope>
    <source>
        <strain evidence="2">TK-2024</strain>
        <tissue evidence="2">Old leaves</tissue>
    </source>
</reference>
<keyword evidence="3" id="KW-1185">Reference proteome</keyword>
<feature type="compositionally biased region" description="Polar residues" evidence="1">
    <location>
        <begin position="40"/>
        <end position="52"/>
    </location>
</feature>
<evidence type="ECO:0000313" key="2">
    <source>
        <dbReference type="EMBL" id="KAK8523025.1"/>
    </source>
</evidence>
<comment type="caution">
    <text evidence="2">The sequence shown here is derived from an EMBL/GenBank/DDBJ whole genome shotgun (WGS) entry which is preliminary data.</text>
</comment>
<evidence type="ECO:0000256" key="1">
    <source>
        <dbReference type="SAM" id="MobiDB-lite"/>
    </source>
</evidence>
<name>A0ABR2CTB3_9ROSI</name>
<sequence length="78" mass="8452">MVGFRPPESSNAMCLNVVSPGYRSPSLPGTNPVDQDLRSRAQTPFSPNFSSESLKEKMLRSPENVMAEMFGEGCSVLG</sequence>
<accession>A0ABR2CTB3</accession>
<proteinExistence type="predicted"/>
<gene>
    <name evidence="2" type="ORF">V6N12_073736</name>
</gene>
<protein>
    <submittedName>
        <fullName evidence="2">Uncharacterized protein</fullName>
    </submittedName>
</protein>
<evidence type="ECO:0000313" key="3">
    <source>
        <dbReference type="Proteomes" id="UP001472677"/>
    </source>
</evidence>
<organism evidence="2 3">
    <name type="scientific">Hibiscus sabdariffa</name>
    <name type="common">roselle</name>
    <dbReference type="NCBI Taxonomy" id="183260"/>
    <lineage>
        <taxon>Eukaryota</taxon>
        <taxon>Viridiplantae</taxon>
        <taxon>Streptophyta</taxon>
        <taxon>Embryophyta</taxon>
        <taxon>Tracheophyta</taxon>
        <taxon>Spermatophyta</taxon>
        <taxon>Magnoliopsida</taxon>
        <taxon>eudicotyledons</taxon>
        <taxon>Gunneridae</taxon>
        <taxon>Pentapetalae</taxon>
        <taxon>rosids</taxon>
        <taxon>malvids</taxon>
        <taxon>Malvales</taxon>
        <taxon>Malvaceae</taxon>
        <taxon>Malvoideae</taxon>
        <taxon>Hibiscus</taxon>
    </lineage>
</organism>
<feature type="region of interest" description="Disordered" evidence="1">
    <location>
        <begin position="23"/>
        <end position="55"/>
    </location>
</feature>
<dbReference type="EMBL" id="JBBPBM010000044">
    <property type="protein sequence ID" value="KAK8523025.1"/>
    <property type="molecule type" value="Genomic_DNA"/>
</dbReference>